<dbReference type="Proteomes" id="UP000299102">
    <property type="component" value="Unassembled WGS sequence"/>
</dbReference>
<keyword evidence="2" id="KW-1185">Reference proteome</keyword>
<proteinExistence type="predicted"/>
<dbReference type="EMBL" id="BGZK01000176">
    <property type="protein sequence ID" value="GBP26079.1"/>
    <property type="molecule type" value="Genomic_DNA"/>
</dbReference>
<evidence type="ECO:0000313" key="2">
    <source>
        <dbReference type="Proteomes" id="UP000299102"/>
    </source>
</evidence>
<sequence>MAKIGMRGVWRPKMTVYVGETLKTILKRTMAFPCRNCELHDRTPQRTRYRLATEFLVRRSDVKMQLPACRGVHRSCNKTKRRRGHFN</sequence>
<name>A0A4C1UIC5_EUMVA</name>
<protein>
    <submittedName>
        <fullName evidence="1">Uncharacterized protein</fullName>
    </submittedName>
</protein>
<dbReference type="AlphaFoldDB" id="A0A4C1UIC5"/>
<evidence type="ECO:0000313" key="1">
    <source>
        <dbReference type="EMBL" id="GBP26079.1"/>
    </source>
</evidence>
<gene>
    <name evidence="1" type="ORF">EVAR_15091_1</name>
</gene>
<reference evidence="1 2" key="1">
    <citation type="journal article" date="2019" name="Commun. Biol.">
        <title>The bagworm genome reveals a unique fibroin gene that provides high tensile strength.</title>
        <authorList>
            <person name="Kono N."/>
            <person name="Nakamura H."/>
            <person name="Ohtoshi R."/>
            <person name="Tomita M."/>
            <person name="Numata K."/>
            <person name="Arakawa K."/>
        </authorList>
    </citation>
    <scope>NUCLEOTIDE SEQUENCE [LARGE SCALE GENOMIC DNA]</scope>
</reference>
<organism evidence="1 2">
    <name type="scientific">Eumeta variegata</name>
    <name type="common">Bagworm moth</name>
    <name type="synonym">Eumeta japonica</name>
    <dbReference type="NCBI Taxonomy" id="151549"/>
    <lineage>
        <taxon>Eukaryota</taxon>
        <taxon>Metazoa</taxon>
        <taxon>Ecdysozoa</taxon>
        <taxon>Arthropoda</taxon>
        <taxon>Hexapoda</taxon>
        <taxon>Insecta</taxon>
        <taxon>Pterygota</taxon>
        <taxon>Neoptera</taxon>
        <taxon>Endopterygota</taxon>
        <taxon>Lepidoptera</taxon>
        <taxon>Glossata</taxon>
        <taxon>Ditrysia</taxon>
        <taxon>Tineoidea</taxon>
        <taxon>Psychidae</taxon>
        <taxon>Oiketicinae</taxon>
        <taxon>Eumeta</taxon>
    </lineage>
</organism>
<comment type="caution">
    <text evidence="1">The sequence shown here is derived from an EMBL/GenBank/DDBJ whole genome shotgun (WGS) entry which is preliminary data.</text>
</comment>
<accession>A0A4C1UIC5</accession>